<dbReference type="InterPro" id="IPR002126">
    <property type="entry name" value="Cadherin-like_dom"/>
</dbReference>
<protein>
    <submittedName>
        <fullName evidence="6">Cadherin domain protein</fullName>
    </submittedName>
</protein>
<evidence type="ECO:0000313" key="6">
    <source>
        <dbReference type="EMBL" id="KIH44471.1"/>
    </source>
</evidence>
<name>A0A0C2FHR3_9BILA</name>
<reference evidence="6 7" key="1">
    <citation type="submission" date="2013-12" db="EMBL/GenBank/DDBJ databases">
        <title>Draft genome of the parsitic nematode Ancylostoma duodenale.</title>
        <authorList>
            <person name="Mitreva M."/>
        </authorList>
    </citation>
    <scope>NUCLEOTIDE SEQUENCE [LARGE SCALE GENOMIC DNA]</scope>
    <source>
        <strain evidence="6 7">Zhejiang</strain>
    </source>
</reference>
<dbReference type="PROSITE" id="PS50268">
    <property type="entry name" value="CADHERIN_2"/>
    <property type="match status" value="1"/>
</dbReference>
<dbReference type="EMBL" id="KN777518">
    <property type="protein sequence ID" value="KIH44471.1"/>
    <property type="molecule type" value="Genomic_DNA"/>
</dbReference>
<evidence type="ECO:0000259" key="5">
    <source>
        <dbReference type="PROSITE" id="PS50268"/>
    </source>
</evidence>
<sequence>DVNDNSPHFVGPQPIRLRLSVDDLDQLSANMVIGKVTVEDPDADDNGRLELRVASDMNRLFTVSHDGVVSINGDFTAAHFGEHRMFIIARDHGDPPRETKAEVIVSIYGTLITMATEPPTSETFEYTSSAEEETPTQPDYYYQSITTAPPTSGRGQTFSSFPTPSPAPQPPTMPVVPTIDISDLTGSVRPTFP</sequence>
<evidence type="ECO:0000256" key="4">
    <source>
        <dbReference type="SAM" id="MobiDB-lite"/>
    </source>
</evidence>
<keyword evidence="3" id="KW-0106">Calcium</keyword>
<dbReference type="PANTHER" id="PTHR24026">
    <property type="entry name" value="FAT ATYPICAL CADHERIN-RELATED"/>
    <property type="match status" value="1"/>
</dbReference>
<feature type="region of interest" description="Disordered" evidence="4">
    <location>
        <begin position="124"/>
        <end position="178"/>
    </location>
</feature>
<dbReference type="PANTHER" id="PTHR24026:SF135">
    <property type="entry name" value="CADHERIN DOMAIN-CONTAINING PROTEIN"/>
    <property type="match status" value="1"/>
</dbReference>
<dbReference type="OrthoDB" id="6252479at2759"/>
<evidence type="ECO:0000256" key="2">
    <source>
        <dbReference type="ARBA" id="ARBA00022989"/>
    </source>
</evidence>
<dbReference type="GO" id="GO:0016020">
    <property type="term" value="C:membrane"/>
    <property type="evidence" value="ECO:0007669"/>
    <property type="project" value="InterPro"/>
</dbReference>
<keyword evidence="1" id="KW-0812">Transmembrane</keyword>
<keyword evidence="7" id="KW-1185">Reference proteome</keyword>
<evidence type="ECO:0000256" key="1">
    <source>
        <dbReference type="ARBA" id="ARBA00022692"/>
    </source>
</evidence>
<organism evidence="6 7">
    <name type="scientific">Ancylostoma duodenale</name>
    <dbReference type="NCBI Taxonomy" id="51022"/>
    <lineage>
        <taxon>Eukaryota</taxon>
        <taxon>Metazoa</taxon>
        <taxon>Ecdysozoa</taxon>
        <taxon>Nematoda</taxon>
        <taxon>Chromadorea</taxon>
        <taxon>Rhabditida</taxon>
        <taxon>Rhabditina</taxon>
        <taxon>Rhabditomorpha</taxon>
        <taxon>Strongyloidea</taxon>
        <taxon>Ancylostomatidae</taxon>
        <taxon>Ancylostomatinae</taxon>
        <taxon>Ancylostoma</taxon>
    </lineage>
</organism>
<gene>
    <name evidence="6" type="ORF">ANCDUO_25503</name>
</gene>
<feature type="compositionally biased region" description="Pro residues" evidence="4">
    <location>
        <begin position="163"/>
        <end position="174"/>
    </location>
</feature>
<dbReference type="SUPFAM" id="SSF49313">
    <property type="entry name" value="Cadherin-like"/>
    <property type="match status" value="1"/>
</dbReference>
<dbReference type="Gene3D" id="2.60.40.60">
    <property type="entry name" value="Cadherins"/>
    <property type="match status" value="1"/>
</dbReference>
<evidence type="ECO:0000313" key="7">
    <source>
        <dbReference type="Proteomes" id="UP000054047"/>
    </source>
</evidence>
<accession>A0A0C2FHR3</accession>
<dbReference type="Pfam" id="PF00028">
    <property type="entry name" value="Cadherin"/>
    <property type="match status" value="1"/>
</dbReference>
<dbReference type="GO" id="GO:0005509">
    <property type="term" value="F:calcium ion binding"/>
    <property type="evidence" value="ECO:0007669"/>
    <property type="project" value="UniProtKB-UniRule"/>
</dbReference>
<feature type="compositionally biased region" description="Polar residues" evidence="4">
    <location>
        <begin position="143"/>
        <end position="155"/>
    </location>
</feature>
<dbReference type="CDD" id="cd11304">
    <property type="entry name" value="Cadherin_repeat"/>
    <property type="match status" value="1"/>
</dbReference>
<feature type="non-terminal residue" evidence="6">
    <location>
        <position position="1"/>
    </location>
</feature>
<dbReference type="InterPro" id="IPR015919">
    <property type="entry name" value="Cadherin-like_sf"/>
</dbReference>
<dbReference type="Proteomes" id="UP000054047">
    <property type="component" value="Unassembled WGS sequence"/>
</dbReference>
<proteinExistence type="predicted"/>
<dbReference type="AlphaFoldDB" id="A0A0C2FHR3"/>
<dbReference type="GO" id="GO:0007156">
    <property type="term" value="P:homophilic cell adhesion via plasma membrane adhesion molecules"/>
    <property type="evidence" value="ECO:0007669"/>
    <property type="project" value="InterPro"/>
</dbReference>
<keyword evidence="2" id="KW-0472">Membrane</keyword>
<evidence type="ECO:0000256" key="3">
    <source>
        <dbReference type="PROSITE-ProRule" id="PRU00043"/>
    </source>
</evidence>
<feature type="domain" description="Cadherin" evidence="5">
    <location>
        <begin position="33"/>
        <end position="121"/>
    </location>
</feature>
<keyword evidence="2" id="KW-1133">Transmembrane helix</keyword>